<feature type="region of interest" description="Disordered" evidence="1">
    <location>
        <begin position="1"/>
        <end position="84"/>
    </location>
</feature>
<evidence type="ECO:0000313" key="2">
    <source>
        <dbReference type="EMBL" id="KXS19308.1"/>
    </source>
</evidence>
<sequence>MPTPSVVDRLTDTSKYTGTHKQRFDDQGKGKGLDGREDRVNFDGNTQSESRSNLKKSQELRKSQELGKSNDSLSKKPVVKPKDDFGVKPKKIVLFEYNNRADAGQETILVKGKFPDFKRLIEHVAKFTPTGKPKIILDAQMRQVQDLEELQDGGHYLVITAYDNSKRDDAKLPQKF</sequence>
<gene>
    <name evidence="2" type="ORF">M427DRAFT_53248</name>
</gene>
<dbReference type="InterPro" id="IPR008907">
    <property type="entry name" value="TPP/p25"/>
</dbReference>
<proteinExistence type="predicted"/>
<dbReference type="GO" id="GO:0035556">
    <property type="term" value="P:intracellular signal transduction"/>
    <property type="evidence" value="ECO:0007669"/>
    <property type="project" value="InterPro"/>
</dbReference>
<name>A0A139ARD7_GONPJ</name>
<evidence type="ECO:0000313" key="3">
    <source>
        <dbReference type="Proteomes" id="UP000070544"/>
    </source>
</evidence>
<dbReference type="InterPro" id="IPR036572">
    <property type="entry name" value="Doublecortin_dom_sf"/>
</dbReference>
<dbReference type="GO" id="GO:0015631">
    <property type="term" value="F:tubulin binding"/>
    <property type="evidence" value="ECO:0007669"/>
    <property type="project" value="InterPro"/>
</dbReference>
<dbReference type="OMA" id="GHYLVIT"/>
<protein>
    <recommendedName>
        <fullName evidence="4">Doublecortin domain-containing protein</fullName>
    </recommendedName>
</protein>
<keyword evidence="3" id="KW-1185">Reference proteome</keyword>
<evidence type="ECO:0000256" key="1">
    <source>
        <dbReference type="SAM" id="MobiDB-lite"/>
    </source>
</evidence>
<evidence type="ECO:0008006" key="4">
    <source>
        <dbReference type="Google" id="ProtNLM"/>
    </source>
</evidence>
<organism evidence="2 3">
    <name type="scientific">Gonapodya prolifera (strain JEL478)</name>
    <name type="common">Monoblepharis prolifera</name>
    <dbReference type="NCBI Taxonomy" id="1344416"/>
    <lineage>
        <taxon>Eukaryota</taxon>
        <taxon>Fungi</taxon>
        <taxon>Fungi incertae sedis</taxon>
        <taxon>Chytridiomycota</taxon>
        <taxon>Chytridiomycota incertae sedis</taxon>
        <taxon>Monoblepharidomycetes</taxon>
        <taxon>Monoblepharidales</taxon>
        <taxon>Gonapodyaceae</taxon>
        <taxon>Gonapodya</taxon>
    </lineage>
</organism>
<feature type="compositionally biased region" description="Basic and acidic residues" evidence="1">
    <location>
        <begin position="56"/>
        <end position="65"/>
    </location>
</feature>
<dbReference type="GO" id="GO:0046785">
    <property type="term" value="P:microtubule polymerization"/>
    <property type="evidence" value="ECO:0007669"/>
    <property type="project" value="InterPro"/>
</dbReference>
<dbReference type="Pfam" id="PF05517">
    <property type="entry name" value="p25-alpha"/>
    <property type="match status" value="1"/>
</dbReference>
<dbReference type="SUPFAM" id="SSF89837">
    <property type="entry name" value="Doublecortin (DC)"/>
    <property type="match status" value="1"/>
</dbReference>
<feature type="compositionally biased region" description="Basic and acidic residues" evidence="1">
    <location>
        <begin position="22"/>
        <end position="41"/>
    </location>
</feature>
<dbReference type="AlphaFoldDB" id="A0A139ARD7"/>
<reference evidence="2 3" key="1">
    <citation type="journal article" date="2015" name="Genome Biol. Evol.">
        <title>Phylogenomic analyses indicate that early fungi evolved digesting cell walls of algal ancestors of land plants.</title>
        <authorList>
            <person name="Chang Y."/>
            <person name="Wang S."/>
            <person name="Sekimoto S."/>
            <person name="Aerts A.L."/>
            <person name="Choi C."/>
            <person name="Clum A."/>
            <person name="LaButti K.M."/>
            <person name="Lindquist E.A."/>
            <person name="Yee Ngan C."/>
            <person name="Ohm R.A."/>
            <person name="Salamov A.A."/>
            <person name="Grigoriev I.V."/>
            <person name="Spatafora J.W."/>
            <person name="Berbee M.L."/>
        </authorList>
    </citation>
    <scope>NUCLEOTIDE SEQUENCE [LARGE SCALE GENOMIC DNA]</scope>
    <source>
        <strain evidence="2 3">JEL478</strain>
    </source>
</reference>
<dbReference type="OrthoDB" id="548799at2759"/>
<dbReference type="Proteomes" id="UP000070544">
    <property type="component" value="Unassembled WGS sequence"/>
</dbReference>
<dbReference type="EMBL" id="KQ965739">
    <property type="protein sequence ID" value="KXS19308.1"/>
    <property type="molecule type" value="Genomic_DNA"/>
</dbReference>
<dbReference type="Gene3D" id="3.10.20.230">
    <property type="entry name" value="Doublecortin domain"/>
    <property type="match status" value="1"/>
</dbReference>
<accession>A0A139ARD7</accession>